<reference evidence="1 2" key="1">
    <citation type="journal article" date="2019" name="Nat. Ecol. Evol.">
        <title>Megaphylogeny resolves global patterns of mushroom evolution.</title>
        <authorList>
            <person name="Varga T."/>
            <person name="Krizsan K."/>
            <person name="Foldi C."/>
            <person name="Dima B."/>
            <person name="Sanchez-Garcia M."/>
            <person name="Sanchez-Ramirez S."/>
            <person name="Szollosi G.J."/>
            <person name="Szarkandi J.G."/>
            <person name="Papp V."/>
            <person name="Albert L."/>
            <person name="Andreopoulos W."/>
            <person name="Angelini C."/>
            <person name="Antonin V."/>
            <person name="Barry K.W."/>
            <person name="Bougher N.L."/>
            <person name="Buchanan P."/>
            <person name="Buyck B."/>
            <person name="Bense V."/>
            <person name="Catcheside P."/>
            <person name="Chovatia M."/>
            <person name="Cooper J."/>
            <person name="Damon W."/>
            <person name="Desjardin D."/>
            <person name="Finy P."/>
            <person name="Geml J."/>
            <person name="Haridas S."/>
            <person name="Hughes K."/>
            <person name="Justo A."/>
            <person name="Karasinski D."/>
            <person name="Kautmanova I."/>
            <person name="Kiss B."/>
            <person name="Kocsube S."/>
            <person name="Kotiranta H."/>
            <person name="LaButti K.M."/>
            <person name="Lechner B.E."/>
            <person name="Liimatainen K."/>
            <person name="Lipzen A."/>
            <person name="Lukacs Z."/>
            <person name="Mihaltcheva S."/>
            <person name="Morgado L.N."/>
            <person name="Niskanen T."/>
            <person name="Noordeloos M.E."/>
            <person name="Ohm R.A."/>
            <person name="Ortiz-Santana B."/>
            <person name="Ovrebo C."/>
            <person name="Racz N."/>
            <person name="Riley R."/>
            <person name="Savchenko A."/>
            <person name="Shiryaev A."/>
            <person name="Soop K."/>
            <person name="Spirin V."/>
            <person name="Szebenyi C."/>
            <person name="Tomsovsky M."/>
            <person name="Tulloss R.E."/>
            <person name="Uehling J."/>
            <person name="Grigoriev I.V."/>
            <person name="Vagvolgyi C."/>
            <person name="Papp T."/>
            <person name="Martin F.M."/>
            <person name="Miettinen O."/>
            <person name="Hibbett D.S."/>
            <person name="Nagy L.G."/>
        </authorList>
    </citation>
    <scope>NUCLEOTIDE SEQUENCE [LARGE SCALE GENOMIC DNA]</scope>
    <source>
        <strain evidence="1 2">NL-1719</strain>
    </source>
</reference>
<organism evidence="1 2">
    <name type="scientific">Pluteus cervinus</name>
    <dbReference type="NCBI Taxonomy" id="181527"/>
    <lineage>
        <taxon>Eukaryota</taxon>
        <taxon>Fungi</taxon>
        <taxon>Dikarya</taxon>
        <taxon>Basidiomycota</taxon>
        <taxon>Agaricomycotina</taxon>
        <taxon>Agaricomycetes</taxon>
        <taxon>Agaricomycetidae</taxon>
        <taxon>Agaricales</taxon>
        <taxon>Pluteineae</taxon>
        <taxon>Pluteaceae</taxon>
        <taxon>Pluteus</taxon>
    </lineage>
</organism>
<evidence type="ECO:0000313" key="2">
    <source>
        <dbReference type="Proteomes" id="UP000308600"/>
    </source>
</evidence>
<proteinExistence type="predicted"/>
<sequence>MVTIHPEGIWSQDSLPMSQIIPIDISDTDTLLWGHEIPGGSGAASNNITNSEQQPALAKGSTNVAEVSLDEVFRQINILKNNATELANNLVTQEANHAERISAIQIELDTQKTAHSQEIDALNQEINDLKGGLQDHETRLGHLEKIVFPISIRAMLDQARVKIWEIYYNKTRDLKTKTPFFMLQRQYQNDVSRKSGPKGFVKGFHAWALKESKLPNLDQTVLDFLFPLPNSSGTDLDTVREQGNEAAHGNYKDDALLCITEDKAPYLQPYRPTLEAVWHLTYDESPADAPEEQEKPEATP</sequence>
<accession>A0ACD3A8A9</accession>
<evidence type="ECO:0000313" key="1">
    <source>
        <dbReference type="EMBL" id="TFK61933.1"/>
    </source>
</evidence>
<name>A0ACD3A8A9_9AGAR</name>
<dbReference type="EMBL" id="ML208618">
    <property type="protein sequence ID" value="TFK61933.1"/>
    <property type="molecule type" value="Genomic_DNA"/>
</dbReference>
<protein>
    <submittedName>
        <fullName evidence="1">Uncharacterized protein</fullName>
    </submittedName>
</protein>
<gene>
    <name evidence="1" type="ORF">BDN72DRAFT_849213</name>
</gene>
<keyword evidence="2" id="KW-1185">Reference proteome</keyword>
<dbReference type="Proteomes" id="UP000308600">
    <property type="component" value="Unassembled WGS sequence"/>
</dbReference>